<keyword evidence="3" id="KW-0813">Transport</keyword>
<feature type="transmembrane region" description="Helical" evidence="9">
    <location>
        <begin position="86"/>
        <end position="106"/>
    </location>
</feature>
<dbReference type="GO" id="GO:0015421">
    <property type="term" value="F:ABC-type oligopeptide transporter activity"/>
    <property type="evidence" value="ECO:0007669"/>
    <property type="project" value="TreeGrafter"/>
</dbReference>
<dbReference type="GO" id="GO:0005886">
    <property type="term" value="C:plasma membrane"/>
    <property type="evidence" value="ECO:0007669"/>
    <property type="project" value="UniProtKB-SubCell"/>
</dbReference>
<protein>
    <submittedName>
        <fullName evidence="12">ABC transporter ATP-binding protein</fullName>
    </submittedName>
</protein>
<feature type="transmembrane region" description="Helical" evidence="9">
    <location>
        <begin position="278"/>
        <end position="298"/>
    </location>
</feature>
<keyword evidence="5" id="KW-0547">Nucleotide-binding</keyword>
<comment type="subcellular location">
    <subcellularLocation>
        <location evidence="1">Cell membrane</location>
        <topology evidence="1">Multi-pass membrane protein</topology>
    </subcellularLocation>
</comment>
<dbReference type="GO" id="GO:0016887">
    <property type="term" value="F:ATP hydrolysis activity"/>
    <property type="evidence" value="ECO:0007669"/>
    <property type="project" value="InterPro"/>
</dbReference>
<dbReference type="Pfam" id="PF00664">
    <property type="entry name" value="ABC_membrane"/>
    <property type="match status" value="1"/>
</dbReference>
<dbReference type="SUPFAM" id="SSF52540">
    <property type="entry name" value="P-loop containing nucleoside triphosphate hydrolases"/>
    <property type="match status" value="1"/>
</dbReference>
<evidence type="ECO:0000256" key="6">
    <source>
        <dbReference type="ARBA" id="ARBA00022840"/>
    </source>
</evidence>
<accession>A0A7C1PEZ3</accession>
<feature type="transmembrane region" description="Helical" evidence="9">
    <location>
        <begin position="190"/>
        <end position="209"/>
    </location>
</feature>
<dbReference type="InterPro" id="IPR039421">
    <property type="entry name" value="Type_1_exporter"/>
</dbReference>
<evidence type="ECO:0000256" key="7">
    <source>
        <dbReference type="ARBA" id="ARBA00022989"/>
    </source>
</evidence>
<comment type="caution">
    <text evidence="12">The sequence shown here is derived from an EMBL/GenBank/DDBJ whole genome shotgun (WGS) entry which is preliminary data.</text>
</comment>
<comment type="similarity">
    <text evidence="2">Belongs to the ABC transporter superfamily.</text>
</comment>
<dbReference type="InterPro" id="IPR017871">
    <property type="entry name" value="ABC_transporter-like_CS"/>
</dbReference>
<sequence length="617" mass="67060">MSLSDRLFRPFESLLRPLDVSFQPIPDGGPFRLLYHFGRYAPWSLISILVLSAAIELSNLAVIWGVSHLVDGVSTGSAAAYLREHQTALVIFLVLFFPISPLMTFLCNALGSHVVSVALPSLIQWHGHKAVERQDLAFFHDLFAGQVATRIAQVASSVKQQLAVAIWIFPHFLVQLIGSFALMITLSWPLAIPVAIWIACNVLVAWKAIPRFSETGRKAAKARSRLVGSMTDLYSNIQTVKLFAAEDSEAGALREAIGKSMRAQYDERRVGILSDMGVITLNVLLFLAVFGISVWGMVENFVSIGEFVAAITLTQRLSANSRGFLNMGQQVFEAVGTIRDAMPVMTNAPKVVDAPHARPLAVSDGEIRFEKVRFGYRDGSPVLQDLSLDIRPHEKVGLVGLSGAGKTTLASLLLRLFDVDGGRILIDGQDVAQVTQSSLRQSIGFITQDVSLLHRSIGDNILYGRPEASEAEVIAAIEAASAAAFIADLKDGDGRTGREAFVGDRGVRLSGGQRQRVAIARALLKDAPILVLDEATSALDSEAEATIQEKLDMLMQGKTVIAIAHRLSTIARMDRIIVLDKGQIVEQGRPDDLLQSDGLYSRLWARQTGGYIASLAD</sequence>
<feature type="transmembrane region" description="Helical" evidence="9">
    <location>
        <begin position="162"/>
        <end position="184"/>
    </location>
</feature>
<evidence type="ECO:0000313" key="12">
    <source>
        <dbReference type="EMBL" id="HEB43076.1"/>
    </source>
</evidence>
<keyword evidence="4 9" id="KW-0812">Transmembrane</keyword>
<dbReference type="SMART" id="SM00382">
    <property type="entry name" value="AAA"/>
    <property type="match status" value="1"/>
</dbReference>
<feature type="domain" description="ABC transmembrane type-1" evidence="11">
    <location>
        <begin position="48"/>
        <end position="333"/>
    </location>
</feature>
<dbReference type="CDD" id="cd07346">
    <property type="entry name" value="ABC_6TM_exporters"/>
    <property type="match status" value="1"/>
</dbReference>
<dbReference type="Pfam" id="PF00005">
    <property type="entry name" value="ABC_tran"/>
    <property type="match status" value="1"/>
</dbReference>
<evidence type="ECO:0000256" key="1">
    <source>
        <dbReference type="ARBA" id="ARBA00004651"/>
    </source>
</evidence>
<dbReference type="InterPro" id="IPR027417">
    <property type="entry name" value="P-loop_NTPase"/>
</dbReference>
<keyword evidence="7 9" id="KW-1133">Transmembrane helix</keyword>
<keyword evidence="8 9" id="KW-0472">Membrane</keyword>
<gene>
    <name evidence="12" type="ORF">ENP70_05115</name>
</gene>
<dbReference type="AlphaFoldDB" id="A0A7C1PEZ3"/>
<name>A0A7C1PEZ3_9HYPH</name>
<dbReference type="PROSITE" id="PS00211">
    <property type="entry name" value="ABC_TRANSPORTER_1"/>
    <property type="match status" value="1"/>
</dbReference>
<evidence type="ECO:0000256" key="9">
    <source>
        <dbReference type="SAM" id="Phobius"/>
    </source>
</evidence>
<evidence type="ECO:0000259" key="11">
    <source>
        <dbReference type="PROSITE" id="PS50929"/>
    </source>
</evidence>
<dbReference type="GO" id="GO:0005524">
    <property type="term" value="F:ATP binding"/>
    <property type="evidence" value="ECO:0007669"/>
    <property type="project" value="UniProtKB-KW"/>
</dbReference>
<organism evidence="12">
    <name type="scientific">Agrobacterium albertimagni</name>
    <dbReference type="NCBI Taxonomy" id="147266"/>
    <lineage>
        <taxon>Bacteria</taxon>
        <taxon>Pseudomonadati</taxon>
        <taxon>Pseudomonadota</taxon>
        <taxon>Alphaproteobacteria</taxon>
        <taxon>Hyphomicrobiales</taxon>
        <taxon>Rhizobiaceae</taxon>
        <taxon>Rhizobium/Agrobacterium group</taxon>
        <taxon>Agrobacterium</taxon>
    </lineage>
</organism>
<evidence type="ECO:0000256" key="3">
    <source>
        <dbReference type="ARBA" id="ARBA00022448"/>
    </source>
</evidence>
<dbReference type="SUPFAM" id="SSF90123">
    <property type="entry name" value="ABC transporter transmembrane region"/>
    <property type="match status" value="1"/>
</dbReference>
<reference evidence="12" key="1">
    <citation type="journal article" date="2020" name="mSystems">
        <title>Genome- and Community-Level Interaction Insights into Carbon Utilization and Element Cycling Functions of Hydrothermarchaeota in Hydrothermal Sediment.</title>
        <authorList>
            <person name="Zhou Z."/>
            <person name="Liu Y."/>
            <person name="Xu W."/>
            <person name="Pan J."/>
            <person name="Luo Z.H."/>
            <person name="Li M."/>
        </authorList>
    </citation>
    <scope>NUCLEOTIDE SEQUENCE [LARGE SCALE GENOMIC DNA]</scope>
    <source>
        <strain evidence="12">SpSt-243</strain>
    </source>
</reference>
<dbReference type="EMBL" id="DSKI01000275">
    <property type="protein sequence ID" value="HEB43076.1"/>
    <property type="molecule type" value="Genomic_DNA"/>
</dbReference>
<evidence type="ECO:0000256" key="8">
    <source>
        <dbReference type="ARBA" id="ARBA00023136"/>
    </source>
</evidence>
<dbReference type="InterPro" id="IPR036640">
    <property type="entry name" value="ABC1_TM_sf"/>
</dbReference>
<dbReference type="InterPro" id="IPR003439">
    <property type="entry name" value="ABC_transporter-like_ATP-bd"/>
</dbReference>
<dbReference type="FunFam" id="3.40.50.300:FF:000287">
    <property type="entry name" value="Multidrug ABC transporter ATP-binding protein"/>
    <property type="match status" value="1"/>
</dbReference>
<dbReference type="InterPro" id="IPR011527">
    <property type="entry name" value="ABC1_TM_dom"/>
</dbReference>
<dbReference type="PANTHER" id="PTHR43394">
    <property type="entry name" value="ATP-DEPENDENT PERMEASE MDL1, MITOCHONDRIAL"/>
    <property type="match status" value="1"/>
</dbReference>
<feature type="transmembrane region" description="Helical" evidence="9">
    <location>
        <begin position="40"/>
        <end position="66"/>
    </location>
</feature>
<keyword evidence="6 12" id="KW-0067">ATP-binding</keyword>
<feature type="domain" description="ABC transporter" evidence="10">
    <location>
        <begin position="367"/>
        <end position="606"/>
    </location>
</feature>
<evidence type="ECO:0000256" key="4">
    <source>
        <dbReference type="ARBA" id="ARBA00022692"/>
    </source>
</evidence>
<evidence type="ECO:0000259" key="10">
    <source>
        <dbReference type="PROSITE" id="PS50893"/>
    </source>
</evidence>
<evidence type="ECO:0000256" key="5">
    <source>
        <dbReference type="ARBA" id="ARBA00022741"/>
    </source>
</evidence>
<dbReference type="Gene3D" id="3.40.50.300">
    <property type="entry name" value="P-loop containing nucleotide triphosphate hydrolases"/>
    <property type="match status" value="1"/>
</dbReference>
<dbReference type="InterPro" id="IPR003593">
    <property type="entry name" value="AAA+_ATPase"/>
</dbReference>
<dbReference type="PROSITE" id="PS50893">
    <property type="entry name" value="ABC_TRANSPORTER_2"/>
    <property type="match status" value="1"/>
</dbReference>
<proteinExistence type="inferred from homology"/>
<dbReference type="Gene3D" id="1.20.1560.10">
    <property type="entry name" value="ABC transporter type 1, transmembrane domain"/>
    <property type="match status" value="1"/>
</dbReference>
<evidence type="ECO:0000256" key="2">
    <source>
        <dbReference type="ARBA" id="ARBA00005417"/>
    </source>
</evidence>
<dbReference type="PROSITE" id="PS50929">
    <property type="entry name" value="ABC_TM1F"/>
    <property type="match status" value="1"/>
</dbReference>
<dbReference type="PANTHER" id="PTHR43394:SF1">
    <property type="entry name" value="ATP-BINDING CASSETTE SUB-FAMILY B MEMBER 10, MITOCHONDRIAL"/>
    <property type="match status" value="1"/>
</dbReference>